<keyword evidence="8" id="KW-1185">Reference proteome</keyword>
<dbReference type="InterPro" id="IPR035979">
    <property type="entry name" value="RBD_domain_sf"/>
</dbReference>
<dbReference type="InterPro" id="IPR000504">
    <property type="entry name" value="RRM_dom"/>
</dbReference>
<dbReference type="FunFam" id="3.30.70.330:FF:000025">
    <property type="entry name" value="RNA-binding protein Musashi homolog 2 isoform X1"/>
    <property type="match status" value="1"/>
</dbReference>
<evidence type="ECO:0000256" key="4">
    <source>
        <dbReference type="ARBA" id="ARBA00022884"/>
    </source>
</evidence>
<keyword evidence="3" id="KW-0677">Repeat</keyword>
<dbReference type="SUPFAM" id="SSF54928">
    <property type="entry name" value="RNA-binding domain, RBD"/>
    <property type="match status" value="1"/>
</dbReference>
<dbReference type="GO" id="GO:0005737">
    <property type="term" value="C:cytoplasm"/>
    <property type="evidence" value="ECO:0007669"/>
    <property type="project" value="UniProtKB-SubCell"/>
</dbReference>
<dbReference type="Pfam" id="PF00076">
    <property type="entry name" value="RRM_1"/>
    <property type="match status" value="1"/>
</dbReference>
<dbReference type="AlphaFoldDB" id="A0AAV4N057"/>
<evidence type="ECO:0000313" key="8">
    <source>
        <dbReference type="Proteomes" id="UP001054837"/>
    </source>
</evidence>
<dbReference type="SMART" id="SM00360">
    <property type="entry name" value="RRM"/>
    <property type="match status" value="1"/>
</dbReference>
<evidence type="ECO:0000313" key="7">
    <source>
        <dbReference type="EMBL" id="GIX78115.1"/>
    </source>
</evidence>
<dbReference type="PANTHER" id="PTHR48032">
    <property type="entry name" value="RNA-BINDING PROTEIN MUSASHI HOMOLOG RBP6"/>
    <property type="match status" value="1"/>
</dbReference>
<evidence type="ECO:0000259" key="6">
    <source>
        <dbReference type="PROSITE" id="PS50102"/>
    </source>
</evidence>
<gene>
    <name evidence="7" type="primary">Rbp6</name>
    <name evidence="7" type="ORF">CDAR_508581</name>
</gene>
<accession>A0AAV4N057</accession>
<feature type="domain" description="RRM" evidence="6">
    <location>
        <begin position="20"/>
        <end position="105"/>
    </location>
</feature>
<comment type="caution">
    <text evidence="7">The sequence shown here is derived from an EMBL/GenBank/DDBJ whole genome shotgun (WGS) entry which is preliminary data.</text>
</comment>
<dbReference type="GO" id="GO:0003729">
    <property type="term" value="F:mRNA binding"/>
    <property type="evidence" value="ECO:0007669"/>
    <property type="project" value="TreeGrafter"/>
</dbReference>
<dbReference type="EMBL" id="BPLQ01001079">
    <property type="protein sequence ID" value="GIX78115.1"/>
    <property type="molecule type" value="Genomic_DNA"/>
</dbReference>
<dbReference type="Proteomes" id="UP001054837">
    <property type="component" value="Unassembled WGS sequence"/>
</dbReference>
<keyword evidence="2" id="KW-0963">Cytoplasm</keyword>
<evidence type="ECO:0000256" key="3">
    <source>
        <dbReference type="ARBA" id="ARBA00022737"/>
    </source>
</evidence>
<reference evidence="7 8" key="1">
    <citation type="submission" date="2021-06" db="EMBL/GenBank/DDBJ databases">
        <title>Caerostris darwini draft genome.</title>
        <authorList>
            <person name="Kono N."/>
            <person name="Arakawa K."/>
        </authorList>
    </citation>
    <scope>NUCLEOTIDE SEQUENCE [LARGE SCALE GENOMIC DNA]</scope>
</reference>
<evidence type="ECO:0000256" key="2">
    <source>
        <dbReference type="ARBA" id="ARBA00022490"/>
    </source>
</evidence>
<evidence type="ECO:0000256" key="1">
    <source>
        <dbReference type="ARBA" id="ARBA00004496"/>
    </source>
</evidence>
<name>A0AAV4N057_9ARAC</name>
<comment type="subcellular location">
    <subcellularLocation>
        <location evidence="1">Cytoplasm</location>
    </subcellularLocation>
</comment>
<proteinExistence type="predicted"/>
<dbReference type="InterPro" id="IPR012677">
    <property type="entry name" value="Nucleotide-bd_a/b_plait_sf"/>
</dbReference>
<keyword evidence="4 5" id="KW-0694">RNA-binding</keyword>
<dbReference type="PANTHER" id="PTHR48032:SF18">
    <property type="entry name" value="RRM DOMAIN-CONTAINING PROTEIN"/>
    <property type="match status" value="1"/>
</dbReference>
<dbReference type="PROSITE" id="PS50102">
    <property type="entry name" value="RRM"/>
    <property type="match status" value="1"/>
</dbReference>
<sequence>MDSEDQSSAASPTDVSHDPGKMFIGGLSWQTAPEGLREYFSKYGDITEVMVMKDPTTRRSRGFGFVTFADPDSVDKVLANGPHELDDVNLHSSAFNKSEIFQAAQWKHKMRSTPYYRISSVVNRPDSHHSPAVTAKQGGCSTLHHKGFAGAAPDLGFH</sequence>
<dbReference type="Gene3D" id="3.30.70.330">
    <property type="match status" value="1"/>
</dbReference>
<evidence type="ECO:0000256" key="5">
    <source>
        <dbReference type="PROSITE-ProRule" id="PRU00176"/>
    </source>
</evidence>
<organism evidence="7 8">
    <name type="scientific">Caerostris darwini</name>
    <dbReference type="NCBI Taxonomy" id="1538125"/>
    <lineage>
        <taxon>Eukaryota</taxon>
        <taxon>Metazoa</taxon>
        <taxon>Ecdysozoa</taxon>
        <taxon>Arthropoda</taxon>
        <taxon>Chelicerata</taxon>
        <taxon>Arachnida</taxon>
        <taxon>Araneae</taxon>
        <taxon>Araneomorphae</taxon>
        <taxon>Entelegynae</taxon>
        <taxon>Araneoidea</taxon>
        <taxon>Araneidae</taxon>
        <taxon>Caerostris</taxon>
    </lineage>
</organism>
<protein>
    <submittedName>
        <fullName evidence="7">RNA-binding protein Musashi homolog Rbp6</fullName>
    </submittedName>
</protein>
<dbReference type="GO" id="GO:0006417">
    <property type="term" value="P:regulation of translation"/>
    <property type="evidence" value="ECO:0007669"/>
    <property type="project" value="TreeGrafter"/>
</dbReference>